<dbReference type="EMBL" id="PGTM01000508">
    <property type="protein sequence ID" value="PJF34284.1"/>
    <property type="molecule type" value="Genomic_DNA"/>
</dbReference>
<feature type="non-terminal residue" evidence="2">
    <location>
        <position position="1"/>
    </location>
</feature>
<gene>
    <name evidence="2" type="ORF">CUN49_16450</name>
</gene>
<comment type="caution">
    <text evidence="2">The sequence shown here is derived from an EMBL/GenBank/DDBJ whole genome shotgun (WGS) entry which is preliminary data.</text>
</comment>
<dbReference type="AlphaFoldDB" id="A0A2M8P9S0"/>
<organism evidence="2 3">
    <name type="scientific">Candidatus Thermofonsia Clade 1 bacterium</name>
    <dbReference type="NCBI Taxonomy" id="2364210"/>
    <lineage>
        <taxon>Bacteria</taxon>
        <taxon>Bacillati</taxon>
        <taxon>Chloroflexota</taxon>
        <taxon>Candidatus Thermofontia</taxon>
        <taxon>Candidatus Thermofonsia Clade 1</taxon>
    </lineage>
</organism>
<proteinExistence type="predicted"/>
<dbReference type="Proteomes" id="UP000229681">
    <property type="component" value="Unassembled WGS sequence"/>
</dbReference>
<evidence type="ECO:0008006" key="4">
    <source>
        <dbReference type="Google" id="ProtNLM"/>
    </source>
</evidence>
<evidence type="ECO:0000313" key="2">
    <source>
        <dbReference type="EMBL" id="PJF34284.1"/>
    </source>
</evidence>
<accession>A0A2M8P9S0</accession>
<sequence>PAINSLLTQRVAAYGGVLGASAATVSAADAVAPLFFGALFQAVGSTVPFLLGGTIMAALWLLSYRQSALQTATA</sequence>
<name>A0A2M8P9S0_9CHLR</name>
<keyword evidence="1" id="KW-1133">Transmembrane helix</keyword>
<feature type="transmembrane region" description="Helical" evidence="1">
    <location>
        <begin position="12"/>
        <end position="36"/>
    </location>
</feature>
<evidence type="ECO:0000313" key="3">
    <source>
        <dbReference type="Proteomes" id="UP000229681"/>
    </source>
</evidence>
<keyword evidence="1" id="KW-0472">Membrane</keyword>
<reference evidence="2 3" key="1">
    <citation type="submission" date="2017-11" db="EMBL/GenBank/DDBJ databases">
        <title>Evolution of Phototrophy in the Chloroflexi Phylum Driven by Horizontal Gene Transfer.</title>
        <authorList>
            <person name="Ward L.M."/>
            <person name="Hemp J."/>
            <person name="Shih P.M."/>
            <person name="Mcglynn S.E."/>
            <person name="Fischer W."/>
        </authorList>
    </citation>
    <scope>NUCLEOTIDE SEQUENCE [LARGE SCALE GENOMIC DNA]</scope>
    <source>
        <strain evidence="2">JP3_13</strain>
    </source>
</reference>
<feature type="transmembrane region" description="Helical" evidence="1">
    <location>
        <begin position="42"/>
        <end position="62"/>
    </location>
</feature>
<protein>
    <recommendedName>
        <fullName evidence="4">MFS transporter</fullName>
    </recommendedName>
</protein>
<keyword evidence="1" id="KW-0812">Transmembrane</keyword>
<evidence type="ECO:0000256" key="1">
    <source>
        <dbReference type="SAM" id="Phobius"/>
    </source>
</evidence>